<name>F8FHR0_PAEMK</name>
<reference evidence="2 3" key="2">
    <citation type="journal article" date="2013" name="Genome Announc.">
        <title>Genome Sequence of Growth-Improving Paenibacillus mucilaginosus Strain KNP414.</title>
        <authorList>
            <person name="Lu J.J."/>
            <person name="Wang J.F."/>
            <person name="Hu X.F."/>
        </authorList>
    </citation>
    <scope>NUCLEOTIDE SEQUENCE [LARGE SCALE GENOMIC DNA]</scope>
    <source>
        <strain evidence="2 3">KNP414</strain>
    </source>
</reference>
<reference evidence="3" key="1">
    <citation type="submission" date="2011-06" db="EMBL/GenBank/DDBJ databases">
        <title>Complete genome sequence of Paenibacillus mucilaginosus KNP414.</title>
        <authorList>
            <person name="Wang J."/>
            <person name="Hu S."/>
            <person name="Hu X."/>
            <person name="Zhang B."/>
            <person name="Dong D."/>
            <person name="Zhang S."/>
            <person name="Zhao K."/>
            <person name="Wu D."/>
        </authorList>
    </citation>
    <scope>NUCLEOTIDE SEQUENCE [LARGE SCALE GENOMIC DNA]</scope>
    <source>
        <strain evidence="3">KNP414</strain>
    </source>
</reference>
<keyword evidence="1" id="KW-0732">Signal</keyword>
<dbReference type="Pfam" id="PF18952">
    <property type="entry name" value="DUF5696"/>
    <property type="match status" value="1"/>
</dbReference>
<gene>
    <name evidence="2" type="ordered locus">KNP414_04235</name>
</gene>
<dbReference type="KEGG" id="pms:KNP414_04235"/>
<organism evidence="2 3">
    <name type="scientific">Paenibacillus mucilaginosus (strain KNP414)</name>
    <dbReference type="NCBI Taxonomy" id="1036673"/>
    <lineage>
        <taxon>Bacteria</taxon>
        <taxon>Bacillati</taxon>
        <taxon>Bacillota</taxon>
        <taxon>Bacilli</taxon>
        <taxon>Bacillales</taxon>
        <taxon>Paenibacillaceae</taxon>
        <taxon>Paenibacillus</taxon>
    </lineage>
</organism>
<dbReference type="Proteomes" id="UP000006620">
    <property type="component" value="Chromosome"/>
</dbReference>
<feature type="signal peptide" evidence="1">
    <location>
        <begin position="1"/>
        <end position="25"/>
    </location>
</feature>
<evidence type="ECO:0000313" key="2">
    <source>
        <dbReference type="EMBL" id="AEI42767.1"/>
    </source>
</evidence>
<protein>
    <submittedName>
        <fullName evidence="2">Uncharacterized protein</fullName>
    </submittedName>
</protein>
<sequence length="856" mass="95650">MNLKKYALLTSLFLFGIMTAGCAGAGSDKQTEADRPVAAEFVKGTALPVSFTDHPRVADMNMKGVAANNRLQLFADDQSGVIAVLDKNSGEVWYSNPPKRESDKLATGINKDLLSAQLKIDFHNAFGQLSSVNSYTDSVIHKQVRFESIPNGIRVTYQFGTDEKTADDIPIKLTKARLEELKGKVDKTGQRALTIAYKEDTDPSVYVRNDSLAGIQLKRTLQAFEDAGYTDEDFRKDLEALQLEQTKPEPRIFRASIEYTLDGDSLVVKVPASGIHFSDEYPINTISILSYFGAEGEETEGSLFVPDGSGALIHFNNGKINYSSYKQRIYGSDLTMESVNDGVWEEKARLPVFGMIRREGAFLGIIEEGDSVASVNADVSGKLNGYNYVYPSFYVINKDQVTLDANGQERSSPRYQENPTKSDFTIRYAFLGGDEATYSGMAQYYQQYLIKTHGLPEPKSASESTNSGGDAPFYLQLIGSISKNKHMAGIPYKALEPLTTFKQAENIVNQVQKRNIRNIKLQYSGWFNKGVDHQVPDHVSVDRAVGGSKALQEFISFARDKDLSFFPDVYIAEARTSDGFDVTKEASRTLKGDPAAIYPIEPVLNQRDNTKAPSYVVSPRYLMKIVDSMLNELDGYRLEGISLRDLGNRLNSDYRANHQIDRTESESISNQALTRIRERNLKIMANGGNAYAFPYVTDITNAPMTNSGFKIEDEAIPFYQMVVRGYIDYTGMPYNLSTFNDMNQYILKCLEYGSGIYFKWIHEPNDSVKDSDYDDLYAVNYEQWLDQAAQIYGNVNEVLGKVHNQKMISHEKLSDGVFKTVYENGIYVIVNYNQSRVQADGINVEAGGYVMGGVQK</sequence>
<dbReference type="EMBL" id="CP002869">
    <property type="protein sequence ID" value="AEI42767.1"/>
    <property type="molecule type" value="Genomic_DNA"/>
</dbReference>
<proteinExistence type="predicted"/>
<dbReference type="AlphaFoldDB" id="F8FHR0"/>
<evidence type="ECO:0000256" key="1">
    <source>
        <dbReference type="SAM" id="SignalP"/>
    </source>
</evidence>
<dbReference type="PATRIC" id="fig|1036673.3.peg.3907"/>
<dbReference type="PROSITE" id="PS51257">
    <property type="entry name" value="PROKAR_LIPOPROTEIN"/>
    <property type="match status" value="1"/>
</dbReference>
<dbReference type="InterPro" id="IPR043751">
    <property type="entry name" value="DUF5696"/>
</dbReference>
<feature type="chain" id="PRO_5003376926" evidence="1">
    <location>
        <begin position="26"/>
        <end position="856"/>
    </location>
</feature>
<dbReference type="HOGENOM" id="CLU_014011_0_0_9"/>
<accession>F8FHR0</accession>
<evidence type="ECO:0000313" key="3">
    <source>
        <dbReference type="Proteomes" id="UP000006620"/>
    </source>
</evidence>
<dbReference type="RefSeq" id="WP_013917921.1">
    <property type="nucleotide sequence ID" value="NC_015690.1"/>
</dbReference>